<dbReference type="GO" id="GO:0016829">
    <property type="term" value="F:lyase activity"/>
    <property type="evidence" value="ECO:0007669"/>
    <property type="project" value="UniProtKB-KW"/>
</dbReference>
<feature type="domain" description="Glycine radical" evidence="4">
    <location>
        <begin position="705"/>
        <end position="828"/>
    </location>
</feature>
<dbReference type="SUPFAM" id="SSF51998">
    <property type="entry name" value="PFL-like glycyl radical enzymes"/>
    <property type="match status" value="1"/>
</dbReference>
<keyword evidence="7" id="KW-1185">Reference proteome</keyword>
<evidence type="ECO:0000259" key="4">
    <source>
        <dbReference type="PROSITE" id="PS51149"/>
    </source>
</evidence>
<evidence type="ECO:0000256" key="2">
    <source>
        <dbReference type="ARBA" id="ARBA00023239"/>
    </source>
</evidence>
<dbReference type="Proteomes" id="UP000607645">
    <property type="component" value="Unassembled WGS sequence"/>
</dbReference>
<keyword evidence="1 3" id="KW-0556">Organic radical</keyword>
<evidence type="ECO:0000313" key="7">
    <source>
        <dbReference type="Proteomes" id="UP000607645"/>
    </source>
</evidence>
<evidence type="ECO:0000313" key="6">
    <source>
        <dbReference type="EMBL" id="MBC5737981.1"/>
    </source>
</evidence>
<dbReference type="GO" id="GO:0005829">
    <property type="term" value="C:cytosol"/>
    <property type="evidence" value="ECO:0007669"/>
    <property type="project" value="TreeGrafter"/>
</dbReference>
<dbReference type="Pfam" id="PF02901">
    <property type="entry name" value="PFL-like"/>
    <property type="match status" value="1"/>
</dbReference>
<gene>
    <name evidence="6" type="ORF">H8S62_13295</name>
</gene>
<evidence type="ECO:0000256" key="3">
    <source>
        <dbReference type="PROSITE-ProRule" id="PRU00493"/>
    </source>
</evidence>
<dbReference type="InterPro" id="IPR051215">
    <property type="entry name" value="GRE"/>
</dbReference>
<dbReference type="RefSeq" id="WP_186919768.1">
    <property type="nucleotide sequence ID" value="NZ_JACOPQ010000011.1"/>
</dbReference>
<dbReference type="PROSITE" id="PS51554">
    <property type="entry name" value="PFL"/>
    <property type="match status" value="1"/>
</dbReference>
<protein>
    <submittedName>
        <fullName evidence="6">Glycyl radical protein</fullName>
    </submittedName>
</protein>
<dbReference type="PANTHER" id="PTHR43641">
    <property type="entry name" value="FORMATE ACETYLTRANSFERASE 3-RELATED"/>
    <property type="match status" value="1"/>
</dbReference>
<feature type="modified residue" description="Glycine radical" evidence="3">
    <location>
        <position position="803"/>
    </location>
</feature>
<dbReference type="PANTHER" id="PTHR43641:SF2">
    <property type="entry name" value="DEHYDRATASE YBIW-RELATED"/>
    <property type="match status" value="1"/>
</dbReference>
<organism evidence="6 7">
    <name type="scientific">Lawsonibacter faecis</name>
    <dbReference type="NCBI Taxonomy" id="2763052"/>
    <lineage>
        <taxon>Bacteria</taxon>
        <taxon>Bacillati</taxon>
        <taxon>Bacillota</taxon>
        <taxon>Clostridia</taxon>
        <taxon>Eubacteriales</taxon>
        <taxon>Oscillospiraceae</taxon>
        <taxon>Lawsonibacter</taxon>
    </lineage>
</organism>
<dbReference type="Gene3D" id="3.20.70.20">
    <property type="match status" value="1"/>
</dbReference>
<dbReference type="PROSITE" id="PS51149">
    <property type="entry name" value="GLY_RADICAL_2"/>
    <property type="match status" value="1"/>
</dbReference>
<comment type="caution">
    <text evidence="6">The sequence shown here is derived from an EMBL/GenBank/DDBJ whole genome shotgun (WGS) entry which is preliminary data.</text>
</comment>
<proteinExistence type="predicted"/>
<accession>A0A8J6JEB0</accession>
<dbReference type="AlphaFoldDB" id="A0A8J6JEB0"/>
<evidence type="ECO:0000259" key="5">
    <source>
        <dbReference type="PROSITE" id="PS51554"/>
    </source>
</evidence>
<keyword evidence="2" id="KW-0456">Lyase</keyword>
<dbReference type="InterPro" id="IPR001150">
    <property type="entry name" value="Gly_radical"/>
</dbReference>
<sequence length="828" mass="92563">MEHCLSPHEAKVEQGLLCITDDGAVKQSRVNQMLSHILDQPPRVAVERAKWFTRSFRETEGLPNNLRWALALRTCAENMTVTINTGELIVGQIGSGTRYALIYPELRGGWLTELAEAADREGGKFLLTEEDETCVLEEIVPYWKGRTWHEGYIRQLPEETRRVLWDAADDYACRGVVNALTTQDSALVWALDYEKVLKKGFLAMGQEFQSALEALEARPIPDHMERRAFYRAGVITCSAVVTWAGRYADEAGRLAREERDSARREELLEIARICRRVPAHPAGSFHEALQAVWFANAFSRLEQIVAGQMGLGRIDQYLYPYFKADREKGLLDDDKALELLECLWLNLSRIRRLVPTGSIANYQGYPHFEQACLGGQTPDGRDASNELSYLILQSKKEFPLDFPDMSVRIHSMTPAPFLQKAVEVIKEGTGFPKLYNDEDIVPLLIAKGATYAEALNYTGCGCAEVRVINRETYMTQGSQLNIPSAVEMALRDGYMPRVGGPGERIGLPTGDPSSFSTWADFWSAFLAQLRNMFHHAFVNRSVGDLTKPAFLAAPFQSMLHDLCLEQCLDIHMDQAKFRGGISLGNLFVIGVGTTIDSLAAVKKLVYEDRRITMDELLAALDADFQGYEVIRQLCLNCPKYGNADPYADEIGRALDLEMNALTDAYRNPWGGTDNISYVPVTSHVGLGGYLGATPDGRSAGKSLSEGVSATQGCDVNGPTAVLTSIKYAKNIQMQNHEARLLNIKFTPQLVKGEVGTQALESFIRTWCDMKHWHVQFNIVNRETLLKAQKDPERYRSLLVRVAGFSAHFVELSPALQDEIIARTEHETM</sequence>
<feature type="domain" description="PFL" evidence="5">
    <location>
        <begin position="28"/>
        <end position="698"/>
    </location>
</feature>
<reference evidence="6" key="1">
    <citation type="submission" date="2020-08" db="EMBL/GenBank/DDBJ databases">
        <title>Genome public.</title>
        <authorList>
            <person name="Liu C."/>
            <person name="Sun Q."/>
        </authorList>
    </citation>
    <scope>NUCLEOTIDE SEQUENCE</scope>
    <source>
        <strain evidence="6">NSJ-52</strain>
    </source>
</reference>
<dbReference type="Pfam" id="PF01228">
    <property type="entry name" value="Gly_radical"/>
    <property type="match status" value="1"/>
</dbReference>
<dbReference type="EMBL" id="JACOPQ010000011">
    <property type="protein sequence ID" value="MBC5737981.1"/>
    <property type="molecule type" value="Genomic_DNA"/>
</dbReference>
<evidence type="ECO:0000256" key="1">
    <source>
        <dbReference type="ARBA" id="ARBA00022818"/>
    </source>
</evidence>
<name>A0A8J6JEB0_9FIRM</name>
<dbReference type="InterPro" id="IPR004184">
    <property type="entry name" value="PFL_dom"/>
</dbReference>